<comment type="caution">
    <text evidence="1">The sequence shown here is derived from an EMBL/GenBank/DDBJ whole genome shotgun (WGS) entry which is preliminary data.</text>
</comment>
<organism evidence="1 2">
    <name type="scientific">Patella caerulea</name>
    <name type="common">Rayed Mediterranean limpet</name>
    <dbReference type="NCBI Taxonomy" id="87958"/>
    <lineage>
        <taxon>Eukaryota</taxon>
        <taxon>Metazoa</taxon>
        <taxon>Spiralia</taxon>
        <taxon>Lophotrochozoa</taxon>
        <taxon>Mollusca</taxon>
        <taxon>Gastropoda</taxon>
        <taxon>Patellogastropoda</taxon>
        <taxon>Patelloidea</taxon>
        <taxon>Patellidae</taxon>
        <taxon>Patella</taxon>
    </lineage>
</organism>
<evidence type="ECO:0000313" key="1">
    <source>
        <dbReference type="EMBL" id="KAK6169755.1"/>
    </source>
</evidence>
<dbReference type="Proteomes" id="UP001347796">
    <property type="component" value="Unassembled WGS sequence"/>
</dbReference>
<accession>A0AAN8PG87</accession>
<reference evidence="1 2" key="1">
    <citation type="submission" date="2024-01" db="EMBL/GenBank/DDBJ databases">
        <title>The genome of the rayed Mediterranean limpet Patella caerulea (Linnaeus, 1758).</title>
        <authorList>
            <person name="Anh-Thu Weber A."/>
            <person name="Halstead-Nussloch G."/>
        </authorList>
    </citation>
    <scope>NUCLEOTIDE SEQUENCE [LARGE SCALE GENOMIC DNA]</scope>
    <source>
        <strain evidence="1">AATW-2023a</strain>
        <tissue evidence="1">Whole specimen</tissue>
    </source>
</reference>
<dbReference type="AlphaFoldDB" id="A0AAN8PG87"/>
<evidence type="ECO:0000313" key="2">
    <source>
        <dbReference type="Proteomes" id="UP001347796"/>
    </source>
</evidence>
<sequence>MHINLFGFQVNIFLRRAFYESVDKLYCLAFADFLEYSIAEKVEKKIIEYSEKNKDNFFKLVIFCTQENKFKKRLVGALEKYRRQLPALYNPTVIAKYLSYRLVCQDEPSACAVDFSR</sequence>
<name>A0AAN8PG87_PATCE</name>
<proteinExistence type="predicted"/>
<dbReference type="EMBL" id="JAZGQO010000015">
    <property type="protein sequence ID" value="KAK6169755.1"/>
    <property type="molecule type" value="Genomic_DNA"/>
</dbReference>
<gene>
    <name evidence="1" type="ORF">SNE40_020744</name>
</gene>
<protein>
    <submittedName>
        <fullName evidence="1">Uncharacterized protein</fullName>
    </submittedName>
</protein>
<keyword evidence="2" id="KW-1185">Reference proteome</keyword>